<keyword evidence="6" id="KW-0999">Mitochondrion inner membrane</keyword>
<keyword evidence="7 12" id="KW-1133">Transmembrane helix</keyword>
<evidence type="ECO:0000256" key="11">
    <source>
        <dbReference type="SAM" id="MobiDB-lite"/>
    </source>
</evidence>
<keyword evidence="6" id="KW-0496">Mitochondrion</keyword>
<dbReference type="GO" id="GO:0015217">
    <property type="term" value="F:ADP transmembrane transporter activity"/>
    <property type="evidence" value="ECO:0007669"/>
    <property type="project" value="TreeGrafter"/>
</dbReference>
<dbReference type="InterPro" id="IPR023395">
    <property type="entry name" value="MCP_dom_sf"/>
</dbReference>
<feature type="repeat" description="Solcar" evidence="9">
    <location>
        <begin position="31"/>
        <end position="127"/>
    </location>
</feature>
<reference evidence="13 14" key="1">
    <citation type="journal article" date="2018" name="New Phytol.">
        <title>Comparative genomics and transcriptomics depict ericoid mycorrhizal fungi as versatile saprotrophs and plant mutualists.</title>
        <authorList>
            <person name="Martino E."/>
            <person name="Morin E."/>
            <person name="Grelet G.A."/>
            <person name="Kuo A."/>
            <person name="Kohler A."/>
            <person name="Daghino S."/>
            <person name="Barry K.W."/>
            <person name="Cichocki N."/>
            <person name="Clum A."/>
            <person name="Dockter R.B."/>
            <person name="Hainaut M."/>
            <person name="Kuo R.C."/>
            <person name="LaButti K."/>
            <person name="Lindahl B.D."/>
            <person name="Lindquist E.A."/>
            <person name="Lipzen A."/>
            <person name="Khouja H.R."/>
            <person name="Magnuson J."/>
            <person name="Murat C."/>
            <person name="Ohm R.A."/>
            <person name="Singer S.W."/>
            <person name="Spatafora J.W."/>
            <person name="Wang M."/>
            <person name="Veneault-Fourrey C."/>
            <person name="Henrissat B."/>
            <person name="Grigoriev I.V."/>
            <person name="Martin F.M."/>
            <person name="Perotto S."/>
        </authorList>
    </citation>
    <scope>NUCLEOTIDE SEQUENCE [LARGE SCALE GENOMIC DNA]</scope>
    <source>
        <strain evidence="13 14">ATCC 22711</strain>
    </source>
</reference>
<feature type="compositionally biased region" description="Basic and acidic residues" evidence="11">
    <location>
        <begin position="456"/>
        <end position="475"/>
    </location>
</feature>
<dbReference type="PANTHER" id="PTHR45939">
    <property type="entry name" value="PEROXISOMAL MEMBRANE PROTEIN PMP34-RELATED"/>
    <property type="match status" value="1"/>
</dbReference>
<evidence type="ECO:0000313" key="14">
    <source>
        <dbReference type="Proteomes" id="UP000241818"/>
    </source>
</evidence>
<name>A0A2T3AVM8_AMORE</name>
<evidence type="ECO:0000256" key="10">
    <source>
        <dbReference type="RuleBase" id="RU000488"/>
    </source>
</evidence>
<dbReference type="STRING" id="857342.A0A2T3AVM8"/>
<feature type="repeat" description="Solcar" evidence="9">
    <location>
        <begin position="241"/>
        <end position="358"/>
    </location>
</feature>
<dbReference type="InterPro" id="IPR018108">
    <property type="entry name" value="MCP_transmembrane"/>
</dbReference>
<comment type="similarity">
    <text evidence="2 10">Belongs to the mitochondrial carrier (TC 2.A.29) family.</text>
</comment>
<protein>
    <recommendedName>
        <fullName evidence="15">Mitochondrial carrier protein</fullName>
    </recommendedName>
</protein>
<dbReference type="Gene3D" id="1.50.40.10">
    <property type="entry name" value="Mitochondrial carrier domain"/>
    <property type="match status" value="1"/>
</dbReference>
<dbReference type="InterPro" id="IPR052217">
    <property type="entry name" value="Mito/Peroxisomal_Carrier"/>
</dbReference>
<feature type="compositionally biased region" description="Basic and acidic residues" evidence="11">
    <location>
        <begin position="438"/>
        <end position="449"/>
    </location>
</feature>
<dbReference type="GeneID" id="36577468"/>
<evidence type="ECO:0000256" key="1">
    <source>
        <dbReference type="ARBA" id="ARBA00004141"/>
    </source>
</evidence>
<feature type="transmembrane region" description="Helical" evidence="12">
    <location>
        <begin position="204"/>
        <end position="225"/>
    </location>
</feature>
<sequence length="475" mass="51008">MANISTSQLDAYSLYHKTQEKSSSALNGPALPALGHAIAGSTGTAISNLAVYPLDLIITRLQVQRQLRKSSATPDGGEYRGVLDAFEQIYKNEGGIAAFYSGVLQDTGKSIADSFLFFLFYNYLRTQRLRKHGERARTLPVLDELGVGALAGACSKFFTTPIANIVTRKQIAAMVSSRSGSKSSEPSAAAIASSIRSEKGIQGFWAGYSASLVLTLNPSLTFFLYEFFKKSFLPRSRRDDPGAKLTFLMAAISKAIASTITYPFSLAKARAQTSSRRSASAAKTAAADLSDLAEEGNIEKAGQDAEGIARRSTVFSTILTIYRAEGFTALYEGIAGEILKGFFSHGITMIVKETIHKLIIQTYYLLLRALNRYPPPSELAAQAGEAIQDGAGKVGGFLREGYGNVAEKMGDLVQEGREAVGNAGEKVSEVTSNISDATGRKVDSARREAGQLQENVQDKLGKKTGDLGKDIKSEK</sequence>
<dbReference type="OrthoDB" id="18574at2759"/>
<organism evidence="13 14">
    <name type="scientific">Amorphotheca resinae ATCC 22711</name>
    <dbReference type="NCBI Taxonomy" id="857342"/>
    <lineage>
        <taxon>Eukaryota</taxon>
        <taxon>Fungi</taxon>
        <taxon>Dikarya</taxon>
        <taxon>Ascomycota</taxon>
        <taxon>Pezizomycotina</taxon>
        <taxon>Leotiomycetes</taxon>
        <taxon>Helotiales</taxon>
        <taxon>Amorphothecaceae</taxon>
        <taxon>Amorphotheca</taxon>
    </lineage>
</organism>
<evidence type="ECO:0000256" key="8">
    <source>
        <dbReference type="ARBA" id="ARBA00023136"/>
    </source>
</evidence>
<gene>
    <name evidence="13" type="ORF">M430DRAFT_68904</name>
</gene>
<keyword evidence="3 10" id="KW-0813">Transport</keyword>
<evidence type="ECO:0000256" key="7">
    <source>
        <dbReference type="ARBA" id="ARBA00022989"/>
    </source>
</evidence>
<feature type="transmembrane region" description="Helical" evidence="12">
    <location>
        <begin position="245"/>
        <end position="267"/>
    </location>
</feature>
<evidence type="ECO:0000256" key="4">
    <source>
        <dbReference type="ARBA" id="ARBA00022692"/>
    </source>
</evidence>
<dbReference type="Gene3D" id="1.20.120.20">
    <property type="entry name" value="Apolipoprotein"/>
    <property type="match status" value="1"/>
</dbReference>
<evidence type="ECO:0000256" key="2">
    <source>
        <dbReference type="ARBA" id="ARBA00006375"/>
    </source>
</evidence>
<comment type="subcellular location">
    <subcellularLocation>
        <location evidence="1">Membrane</location>
        <topology evidence="1">Multi-pass membrane protein</topology>
    </subcellularLocation>
</comment>
<evidence type="ECO:0000256" key="3">
    <source>
        <dbReference type="ARBA" id="ARBA00022448"/>
    </source>
</evidence>
<evidence type="ECO:0000256" key="6">
    <source>
        <dbReference type="ARBA" id="ARBA00022792"/>
    </source>
</evidence>
<dbReference type="RefSeq" id="XP_024718700.1">
    <property type="nucleotide sequence ID" value="XM_024869387.1"/>
</dbReference>
<dbReference type="PANTHER" id="PTHR45939:SF2">
    <property type="entry name" value="CARRIER PROTEIN, PUTATIVE (AFU_ORTHOLOGUE AFUA_2G13870)-RELATED"/>
    <property type="match status" value="1"/>
</dbReference>
<dbReference type="PROSITE" id="PS50920">
    <property type="entry name" value="SOLCAR"/>
    <property type="match status" value="3"/>
</dbReference>
<evidence type="ECO:0000256" key="5">
    <source>
        <dbReference type="ARBA" id="ARBA00022737"/>
    </source>
</evidence>
<evidence type="ECO:0000256" key="12">
    <source>
        <dbReference type="SAM" id="Phobius"/>
    </source>
</evidence>
<dbReference type="InParanoid" id="A0A2T3AVM8"/>
<keyword evidence="5" id="KW-0677">Repeat</keyword>
<accession>A0A2T3AVM8</accession>
<dbReference type="Pfam" id="PF00153">
    <property type="entry name" value="Mito_carr"/>
    <property type="match status" value="3"/>
</dbReference>
<dbReference type="Proteomes" id="UP000241818">
    <property type="component" value="Unassembled WGS sequence"/>
</dbReference>
<keyword evidence="4 9" id="KW-0812">Transmembrane</keyword>
<feature type="region of interest" description="Disordered" evidence="11">
    <location>
        <begin position="423"/>
        <end position="475"/>
    </location>
</feature>
<dbReference type="AlphaFoldDB" id="A0A2T3AVM8"/>
<dbReference type="GO" id="GO:0016020">
    <property type="term" value="C:membrane"/>
    <property type="evidence" value="ECO:0007669"/>
    <property type="project" value="UniProtKB-SubCell"/>
</dbReference>
<dbReference type="SUPFAM" id="SSF103506">
    <property type="entry name" value="Mitochondrial carrier"/>
    <property type="match status" value="1"/>
</dbReference>
<keyword evidence="8 9" id="KW-0472">Membrane</keyword>
<keyword evidence="14" id="KW-1185">Reference proteome</keyword>
<proteinExistence type="inferred from homology"/>
<evidence type="ECO:0008006" key="15">
    <source>
        <dbReference type="Google" id="ProtNLM"/>
    </source>
</evidence>
<evidence type="ECO:0000256" key="9">
    <source>
        <dbReference type="PROSITE-ProRule" id="PRU00282"/>
    </source>
</evidence>
<dbReference type="EMBL" id="KZ679015">
    <property type="protein sequence ID" value="PSS12702.1"/>
    <property type="molecule type" value="Genomic_DNA"/>
</dbReference>
<feature type="repeat" description="Solcar" evidence="9">
    <location>
        <begin position="139"/>
        <end position="231"/>
    </location>
</feature>
<evidence type="ECO:0000313" key="13">
    <source>
        <dbReference type="EMBL" id="PSS12702.1"/>
    </source>
</evidence>